<comment type="caution">
    <text evidence="2">The sequence shown here is derived from an EMBL/GenBank/DDBJ whole genome shotgun (WGS) entry which is preliminary data.</text>
</comment>
<protein>
    <submittedName>
        <fullName evidence="2">Uncharacterized protein</fullName>
    </submittedName>
</protein>
<feature type="non-terminal residue" evidence="2">
    <location>
        <position position="157"/>
    </location>
</feature>
<proteinExistence type="predicted"/>
<name>A0AAD5T1F7_9FUNG</name>
<organism evidence="2 3">
    <name type="scientific">Physocladia obscura</name>
    <dbReference type="NCBI Taxonomy" id="109957"/>
    <lineage>
        <taxon>Eukaryota</taxon>
        <taxon>Fungi</taxon>
        <taxon>Fungi incertae sedis</taxon>
        <taxon>Chytridiomycota</taxon>
        <taxon>Chytridiomycota incertae sedis</taxon>
        <taxon>Chytridiomycetes</taxon>
        <taxon>Chytridiales</taxon>
        <taxon>Chytriomycetaceae</taxon>
        <taxon>Physocladia</taxon>
    </lineage>
</organism>
<dbReference type="AlphaFoldDB" id="A0AAD5T1F7"/>
<gene>
    <name evidence="2" type="ORF">HK100_000251</name>
</gene>
<feature type="transmembrane region" description="Helical" evidence="1">
    <location>
        <begin position="6"/>
        <end position="26"/>
    </location>
</feature>
<reference evidence="2" key="1">
    <citation type="submission" date="2020-05" db="EMBL/GenBank/DDBJ databases">
        <title>Phylogenomic resolution of chytrid fungi.</title>
        <authorList>
            <person name="Stajich J.E."/>
            <person name="Amses K."/>
            <person name="Simmons R."/>
            <person name="Seto K."/>
            <person name="Myers J."/>
            <person name="Bonds A."/>
            <person name="Quandt C.A."/>
            <person name="Barry K."/>
            <person name="Liu P."/>
            <person name="Grigoriev I."/>
            <person name="Longcore J.E."/>
            <person name="James T.Y."/>
        </authorList>
    </citation>
    <scope>NUCLEOTIDE SEQUENCE</scope>
    <source>
        <strain evidence="2">JEL0513</strain>
    </source>
</reference>
<dbReference type="Proteomes" id="UP001211907">
    <property type="component" value="Unassembled WGS sequence"/>
</dbReference>
<keyword evidence="1" id="KW-1133">Transmembrane helix</keyword>
<dbReference type="EMBL" id="JADGJH010001046">
    <property type="protein sequence ID" value="KAJ3119573.1"/>
    <property type="molecule type" value="Genomic_DNA"/>
</dbReference>
<keyword evidence="1" id="KW-0472">Membrane</keyword>
<evidence type="ECO:0000313" key="2">
    <source>
        <dbReference type="EMBL" id="KAJ3119573.1"/>
    </source>
</evidence>
<feature type="transmembrane region" description="Helical" evidence="1">
    <location>
        <begin position="127"/>
        <end position="147"/>
    </location>
</feature>
<sequence>MSQQVSLLVSTMMMGMTLEINIRGIASGIRRISGEGKTIGIVILVCNLLCLLQAVGYVWSQFTVPNVFLLYKTWLVFGKPNRILAVATILTINRICWGAYDLGVSEGIWDDMNGCVWYSNSKSAYGYYSADISCDIFATFSILYMWFQLFKSDIQQM</sequence>
<keyword evidence="1" id="KW-0812">Transmembrane</keyword>
<feature type="transmembrane region" description="Helical" evidence="1">
    <location>
        <begin position="38"/>
        <end position="59"/>
    </location>
</feature>
<accession>A0AAD5T1F7</accession>
<evidence type="ECO:0000313" key="3">
    <source>
        <dbReference type="Proteomes" id="UP001211907"/>
    </source>
</evidence>
<evidence type="ECO:0000256" key="1">
    <source>
        <dbReference type="SAM" id="Phobius"/>
    </source>
</evidence>
<keyword evidence="3" id="KW-1185">Reference proteome</keyword>